<feature type="non-terminal residue" evidence="1">
    <location>
        <position position="26"/>
    </location>
</feature>
<evidence type="ECO:0000313" key="1">
    <source>
        <dbReference type="EMBL" id="ETJ40508.1"/>
    </source>
</evidence>
<proteinExistence type="predicted"/>
<sequence length="26" mass="3406">MLKAKLISRRFNYREITYKYIYIKMY</sequence>
<organism evidence="1">
    <name type="scientific">human gut metagenome</name>
    <dbReference type="NCBI Taxonomy" id="408170"/>
    <lineage>
        <taxon>unclassified sequences</taxon>
        <taxon>metagenomes</taxon>
        <taxon>organismal metagenomes</taxon>
    </lineage>
</organism>
<protein>
    <submittedName>
        <fullName evidence="1">Uncharacterized protein</fullName>
    </submittedName>
</protein>
<gene>
    <name evidence="1" type="ORF">Q604_UNBC05592G0001</name>
</gene>
<dbReference type="EMBL" id="AZMM01005592">
    <property type="protein sequence ID" value="ETJ40508.1"/>
    <property type="molecule type" value="Genomic_DNA"/>
</dbReference>
<reference evidence="1" key="1">
    <citation type="submission" date="2013-12" db="EMBL/GenBank/DDBJ databases">
        <title>A Varibaculum cambriense genome reconstructed from a premature infant gut community with otherwise low bacterial novelty that shifts toward anaerobic metabolism during the third week of life.</title>
        <authorList>
            <person name="Brown C.T."/>
            <person name="Sharon I."/>
            <person name="Thomas B.C."/>
            <person name="Castelle C.J."/>
            <person name="Morowitz M.J."/>
            <person name="Banfield J.F."/>
        </authorList>
    </citation>
    <scope>NUCLEOTIDE SEQUENCE</scope>
</reference>
<dbReference type="AlphaFoldDB" id="W1YD63"/>
<accession>W1YD63</accession>
<comment type="caution">
    <text evidence="1">The sequence shown here is derived from an EMBL/GenBank/DDBJ whole genome shotgun (WGS) entry which is preliminary data.</text>
</comment>
<name>W1YD63_9ZZZZ</name>